<accession>A0ACB8YSK7</accession>
<proteinExistence type="predicted"/>
<evidence type="ECO:0000313" key="1">
    <source>
        <dbReference type="EMBL" id="KAI3688431.1"/>
    </source>
</evidence>
<reference evidence="1 2" key="2">
    <citation type="journal article" date="2022" name="Mol. Ecol. Resour.">
        <title>The genomes of chicory, endive, great burdock and yacon provide insights into Asteraceae paleo-polyploidization history and plant inulin production.</title>
        <authorList>
            <person name="Fan W."/>
            <person name="Wang S."/>
            <person name="Wang H."/>
            <person name="Wang A."/>
            <person name="Jiang F."/>
            <person name="Liu H."/>
            <person name="Zhao H."/>
            <person name="Xu D."/>
            <person name="Zhang Y."/>
        </authorList>
    </citation>
    <scope>NUCLEOTIDE SEQUENCE [LARGE SCALE GENOMIC DNA]</scope>
    <source>
        <strain evidence="2">cv. Yunnan</strain>
        <tissue evidence="1">Leaves</tissue>
    </source>
</reference>
<evidence type="ECO:0000313" key="2">
    <source>
        <dbReference type="Proteomes" id="UP001056120"/>
    </source>
</evidence>
<protein>
    <submittedName>
        <fullName evidence="1">Uncharacterized protein</fullName>
    </submittedName>
</protein>
<dbReference type="EMBL" id="CM042044">
    <property type="protein sequence ID" value="KAI3688431.1"/>
    <property type="molecule type" value="Genomic_DNA"/>
</dbReference>
<sequence>MGWYIGHHWAHYWFGEIGGSCAQTKEGSGGEDGWIRPRVGKSDYLTKYCIQRTIHKVHRHERYSKKQQRYWLDLWKRCLATWYLLPVGPGRRGTKKKDEPKVKHGELYQEQEVDMPKNPGFSKGIMNPSSIEPDLIEKPPDFILSPVIEQQSGRRSSNHLALNSLSRKSKDINGLQVGGKGHTTFVKLNLDDFVNESIANTFPKNSISPVTGDGKPNRVEEEGPARDDFGIIMSDNGVAIAIDTHGDREPEQIPQSDSEGMAVPAHVLNSGNHLLNPSSLNVCPLNTNVSAPPSPFKPVSGVFSPEGNGMGNIIVNDSSQSQVRPTVTKLNLIDANRSEPRKVPVTLFPLPIWPTL</sequence>
<organism evidence="1 2">
    <name type="scientific">Smallanthus sonchifolius</name>
    <dbReference type="NCBI Taxonomy" id="185202"/>
    <lineage>
        <taxon>Eukaryota</taxon>
        <taxon>Viridiplantae</taxon>
        <taxon>Streptophyta</taxon>
        <taxon>Embryophyta</taxon>
        <taxon>Tracheophyta</taxon>
        <taxon>Spermatophyta</taxon>
        <taxon>Magnoliopsida</taxon>
        <taxon>eudicotyledons</taxon>
        <taxon>Gunneridae</taxon>
        <taxon>Pentapetalae</taxon>
        <taxon>asterids</taxon>
        <taxon>campanulids</taxon>
        <taxon>Asterales</taxon>
        <taxon>Asteraceae</taxon>
        <taxon>Asteroideae</taxon>
        <taxon>Heliantheae alliance</taxon>
        <taxon>Millerieae</taxon>
        <taxon>Smallanthus</taxon>
    </lineage>
</organism>
<comment type="caution">
    <text evidence="1">The sequence shown here is derived from an EMBL/GenBank/DDBJ whole genome shotgun (WGS) entry which is preliminary data.</text>
</comment>
<gene>
    <name evidence="1" type="ORF">L1987_82144</name>
</gene>
<reference evidence="2" key="1">
    <citation type="journal article" date="2022" name="Mol. Ecol. Resour.">
        <title>The genomes of chicory, endive, great burdock and yacon provide insights into Asteraceae palaeo-polyploidization history and plant inulin production.</title>
        <authorList>
            <person name="Fan W."/>
            <person name="Wang S."/>
            <person name="Wang H."/>
            <person name="Wang A."/>
            <person name="Jiang F."/>
            <person name="Liu H."/>
            <person name="Zhao H."/>
            <person name="Xu D."/>
            <person name="Zhang Y."/>
        </authorList>
    </citation>
    <scope>NUCLEOTIDE SEQUENCE [LARGE SCALE GENOMIC DNA]</scope>
    <source>
        <strain evidence="2">cv. Yunnan</strain>
    </source>
</reference>
<dbReference type="Proteomes" id="UP001056120">
    <property type="component" value="Linkage Group LG27"/>
</dbReference>
<name>A0ACB8YSK7_9ASTR</name>
<keyword evidence="2" id="KW-1185">Reference proteome</keyword>